<name>A0AAE0H042_9CHLO</name>
<organism evidence="2 3">
    <name type="scientific">Cymbomonas tetramitiformis</name>
    <dbReference type="NCBI Taxonomy" id="36881"/>
    <lineage>
        <taxon>Eukaryota</taxon>
        <taxon>Viridiplantae</taxon>
        <taxon>Chlorophyta</taxon>
        <taxon>Pyramimonadophyceae</taxon>
        <taxon>Pyramimonadales</taxon>
        <taxon>Pyramimonadaceae</taxon>
        <taxon>Cymbomonas</taxon>
    </lineage>
</organism>
<comment type="caution">
    <text evidence="2">The sequence shown here is derived from an EMBL/GenBank/DDBJ whole genome shotgun (WGS) entry which is preliminary data.</text>
</comment>
<dbReference type="EMBL" id="LGRX02000867">
    <property type="protein sequence ID" value="KAK3287408.1"/>
    <property type="molecule type" value="Genomic_DNA"/>
</dbReference>
<feature type="compositionally biased region" description="Basic and acidic residues" evidence="1">
    <location>
        <begin position="14"/>
        <end position="23"/>
    </location>
</feature>
<dbReference type="Proteomes" id="UP001190700">
    <property type="component" value="Unassembled WGS sequence"/>
</dbReference>
<keyword evidence="3" id="KW-1185">Reference proteome</keyword>
<accession>A0AAE0H042</accession>
<protein>
    <submittedName>
        <fullName evidence="2">Uncharacterized protein</fullName>
    </submittedName>
</protein>
<gene>
    <name evidence="2" type="ORF">CYMTET_5082</name>
</gene>
<proteinExistence type="predicted"/>
<evidence type="ECO:0000256" key="1">
    <source>
        <dbReference type="SAM" id="MobiDB-lite"/>
    </source>
</evidence>
<evidence type="ECO:0000313" key="3">
    <source>
        <dbReference type="Proteomes" id="UP001190700"/>
    </source>
</evidence>
<sequence length="165" mass="16413">MHLGGIEVQDSDDDGRVADALDGRRHRSGVGGVSVPCDTTAGVTIIPPRHGPAYRPLLAVCMLFAFGATAEPLTGSAVGGVSVIDPVDFFDFSLTSTASSNVDRGLGTTSFCYTHEIVQGSSSIGVATADHGIGGVPSALAGADSAAGMGLLSGSVTSSTSSIDT</sequence>
<feature type="region of interest" description="Disordered" evidence="1">
    <location>
        <begin position="1"/>
        <end position="29"/>
    </location>
</feature>
<dbReference type="AlphaFoldDB" id="A0AAE0H042"/>
<reference evidence="2 3" key="1">
    <citation type="journal article" date="2015" name="Genome Biol. Evol.">
        <title>Comparative Genomics of a Bacterivorous Green Alga Reveals Evolutionary Causalities and Consequences of Phago-Mixotrophic Mode of Nutrition.</title>
        <authorList>
            <person name="Burns J.A."/>
            <person name="Paasch A."/>
            <person name="Narechania A."/>
            <person name="Kim E."/>
        </authorList>
    </citation>
    <scope>NUCLEOTIDE SEQUENCE [LARGE SCALE GENOMIC DNA]</scope>
    <source>
        <strain evidence="2 3">PLY_AMNH</strain>
    </source>
</reference>
<evidence type="ECO:0000313" key="2">
    <source>
        <dbReference type="EMBL" id="KAK3287408.1"/>
    </source>
</evidence>